<evidence type="ECO:0000313" key="2">
    <source>
        <dbReference type="Proteomes" id="UP001595191"/>
    </source>
</evidence>
<name>A0ACC7LGQ6_9FLAO</name>
<proteinExistence type="predicted"/>
<protein>
    <submittedName>
        <fullName evidence="1">Virulence RhuM family protein</fullName>
    </submittedName>
</protein>
<organism evidence="1 2">
    <name type="scientific">Meishania litoralis</name>
    <dbReference type="NCBI Taxonomy" id="3434685"/>
    <lineage>
        <taxon>Bacteria</taxon>
        <taxon>Pseudomonadati</taxon>
        <taxon>Bacteroidota</taxon>
        <taxon>Flavobacteriia</taxon>
        <taxon>Flavobacteriales</taxon>
        <taxon>Flavobacteriaceae</taxon>
        <taxon>Meishania</taxon>
    </lineage>
</organism>
<dbReference type="Proteomes" id="UP001595191">
    <property type="component" value="Unassembled WGS sequence"/>
</dbReference>
<sequence>MSEIVIYKSDTNQIEVSVQLEKDTVWLNLNQIATLFDRDKSIISRHLNNIFKTKELQRNSVVAKNATTASDGKTYQVDFFNLDAILSVGYRVNSKQGTAFRIWANSVLKQYLVDGYAINEKRLAQKEQEIRMPQRGKILIAENYNVSNLSSGGAKY</sequence>
<comment type="caution">
    <text evidence="1">The sequence shown here is derived from an EMBL/GenBank/DDBJ whole genome shotgun (WGS) entry which is preliminary data.</text>
</comment>
<accession>A0ACC7LGQ6</accession>
<keyword evidence="2" id="KW-1185">Reference proteome</keyword>
<gene>
    <name evidence="1" type="ORF">ACEZ3G_01630</name>
</gene>
<evidence type="ECO:0000313" key="1">
    <source>
        <dbReference type="EMBL" id="MFH6602159.1"/>
    </source>
</evidence>
<reference evidence="1" key="1">
    <citation type="submission" date="2024-09" db="EMBL/GenBank/DDBJ databases">
        <authorList>
            <person name="Liu J."/>
        </authorList>
    </citation>
    <scope>NUCLEOTIDE SEQUENCE</scope>
    <source>
        <strain evidence="1">NBU2967</strain>
    </source>
</reference>
<dbReference type="EMBL" id="JBHFPV010000001">
    <property type="protein sequence ID" value="MFH6602159.1"/>
    <property type="molecule type" value="Genomic_DNA"/>
</dbReference>